<feature type="transmembrane region" description="Helical" evidence="2">
    <location>
        <begin position="7"/>
        <end position="28"/>
    </location>
</feature>
<dbReference type="PANTHER" id="PTHR13018">
    <property type="entry name" value="PROBABLE MEMBRANE PROTEIN DUF221-RELATED"/>
    <property type="match status" value="1"/>
</dbReference>
<dbReference type="InterPro" id="IPR045122">
    <property type="entry name" value="Csc1-like"/>
</dbReference>
<feature type="transmembrane region" description="Helical" evidence="2">
    <location>
        <begin position="523"/>
        <end position="547"/>
    </location>
</feature>
<feature type="domain" description="CSC1/OSCA1-like cytosolic" evidence="4">
    <location>
        <begin position="100"/>
        <end position="301"/>
    </location>
</feature>
<dbReference type="EMBL" id="JABAYA010000002">
    <property type="protein sequence ID" value="KAF7732528.1"/>
    <property type="molecule type" value="Genomic_DNA"/>
</dbReference>
<protein>
    <recommendedName>
        <fullName evidence="7">DUF221-domain-containing protein</fullName>
    </recommendedName>
</protein>
<feature type="transmembrane region" description="Helical" evidence="2">
    <location>
        <begin position="452"/>
        <end position="476"/>
    </location>
</feature>
<dbReference type="AlphaFoldDB" id="A0A8H7BTQ8"/>
<keyword evidence="2" id="KW-0472">Membrane</keyword>
<accession>A0A8H7BTQ8</accession>
<feature type="transmembrane region" description="Helical" evidence="2">
    <location>
        <begin position="559"/>
        <end position="581"/>
    </location>
</feature>
<evidence type="ECO:0000256" key="2">
    <source>
        <dbReference type="SAM" id="Phobius"/>
    </source>
</evidence>
<feature type="compositionally biased region" description="Polar residues" evidence="1">
    <location>
        <begin position="723"/>
        <end position="743"/>
    </location>
</feature>
<keyword evidence="2" id="KW-1133">Transmembrane helix</keyword>
<keyword evidence="6" id="KW-1185">Reference proteome</keyword>
<feature type="domain" description="CSC1/OSCA1-like 7TM region" evidence="3">
    <location>
        <begin position="313"/>
        <end position="574"/>
    </location>
</feature>
<comment type="caution">
    <text evidence="5">The sequence shown here is derived from an EMBL/GenBank/DDBJ whole genome shotgun (WGS) entry which is preliminary data.</text>
</comment>
<proteinExistence type="predicted"/>
<dbReference type="Pfam" id="PF02714">
    <property type="entry name" value="RSN1_7TM"/>
    <property type="match status" value="1"/>
</dbReference>
<gene>
    <name evidence="5" type="ORF">EC973_003275</name>
</gene>
<evidence type="ECO:0000259" key="4">
    <source>
        <dbReference type="Pfam" id="PF14703"/>
    </source>
</evidence>
<keyword evidence="2" id="KW-0812">Transmembrane</keyword>
<dbReference type="Pfam" id="PF14703">
    <property type="entry name" value="PHM7_cyt"/>
    <property type="match status" value="1"/>
</dbReference>
<evidence type="ECO:0000259" key="3">
    <source>
        <dbReference type="Pfam" id="PF02714"/>
    </source>
</evidence>
<feature type="compositionally biased region" description="Basic and acidic residues" evidence="1">
    <location>
        <begin position="788"/>
        <end position="799"/>
    </location>
</feature>
<dbReference type="OrthoDB" id="1689567at2759"/>
<feature type="transmembrane region" description="Helical" evidence="2">
    <location>
        <begin position="497"/>
        <end position="517"/>
    </location>
</feature>
<feature type="compositionally biased region" description="Basic and acidic residues" evidence="1">
    <location>
        <begin position="711"/>
        <end position="722"/>
    </location>
</feature>
<organism evidence="5 6">
    <name type="scientific">Apophysomyces ossiformis</name>
    <dbReference type="NCBI Taxonomy" id="679940"/>
    <lineage>
        <taxon>Eukaryota</taxon>
        <taxon>Fungi</taxon>
        <taxon>Fungi incertae sedis</taxon>
        <taxon>Mucoromycota</taxon>
        <taxon>Mucoromycotina</taxon>
        <taxon>Mucoromycetes</taxon>
        <taxon>Mucorales</taxon>
        <taxon>Mucorineae</taxon>
        <taxon>Mucoraceae</taxon>
        <taxon>Apophysomyces</taxon>
    </lineage>
</organism>
<sequence length="815" mass="92538">MLMLQFLLMATKLFALCGFFGAVVLYPISKMGGDLLNPTDPPESETPETSSAYSPSFLWVYLFFTYFFCFATFYFTFVNYRSYVRIRREYLIRIAKTVPARTVLVTGIPPSLRSDRKLAEYFENLGIGVVDSVHLVRHVSRLLEYIKERAQYLRLLETAYANHWGNPCYDPSYRPGRLITEAERENSLHALNWTAANDTNGSLPRYRSTQKKTRPVARDGFMGYLGSAVDAIEHYTKKFNETDSIVRRARKVGKFMPTSVGFITFEEPTSAYIAAQVLIDTTPFRLRAELAPEPRDVIWENIAMHQRERVLRKGIVFVIFIVLVFFWGIPISYFSALTSPKSLQNYFPWLMELAQKSKILKQVIYGFVPTIAVVTFMAIVPFLLNEGFSTRSGADESTFRKHFFFLLFNVLLVFTASSALFKSLTEILADPAKIASILAEALPQVSPFFVNYVVMQGMMLLPIQLLQIGPVILQLISRAFLCKTPRDYAETLAPRMYNYGWGYPAPVFMFVILLVYSTIAPHILIFGTIYYGLAYLVFKYQLLYVYFHPYEVAGRMWPLVFERIIVGLLIFEGMAAVTMLFRVGVNAAYQNSTQYLPLRLLSEKFGPLTTIAHPEGQICPQPSGSEANATALQPVISNEHPKVSLKRRRTVLDEDDYIAAPRRYTDFREPPMTLLDGILNTGMKRYGHPALLGVLPQLWLPIKATGSRGISREIHHEDDDGSTKVTSTDAVVSPETSPRSSTAIDILSAERQPLLTPNAHHDSRSYGVRNVADGDISEDTENDDEEDTRTYYHHPERRLSRSLLARSYGATSSRQ</sequence>
<evidence type="ECO:0008006" key="7">
    <source>
        <dbReference type="Google" id="ProtNLM"/>
    </source>
</evidence>
<feature type="compositionally biased region" description="Acidic residues" evidence="1">
    <location>
        <begin position="775"/>
        <end position="787"/>
    </location>
</feature>
<dbReference type="InterPro" id="IPR003864">
    <property type="entry name" value="CSC1/OSCA1-like_7TM"/>
</dbReference>
<reference evidence="5" key="1">
    <citation type="submission" date="2020-01" db="EMBL/GenBank/DDBJ databases">
        <title>Genome Sequencing of Three Apophysomyces-Like Fungal Strains Confirms a Novel Fungal Genus in the Mucoromycota with divergent Burkholderia-like Endosymbiotic Bacteria.</title>
        <authorList>
            <person name="Stajich J.E."/>
            <person name="Macias A.M."/>
            <person name="Carter-House D."/>
            <person name="Lovett B."/>
            <person name="Kasson L.R."/>
            <person name="Berry K."/>
            <person name="Grigoriev I."/>
            <person name="Chang Y."/>
            <person name="Spatafora J."/>
            <person name="Kasson M.T."/>
        </authorList>
    </citation>
    <scope>NUCLEOTIDE SEQUENCE</scope>
    <source>
        <strain evidence="5">NRRL A-21654</strain>
    </source>
</reference>
<dbReference type="GO" id="GO:0005227">
    <property type="term" value="F:calcium-activated cation channel activity"/>
    <property type="evidence" value="ECO:0007669"/>
    <property type="project" value="InterPro"/>
</dbReference>
<feature type="transmembrane region" description="Helical" evidence="2">
    <location>
        <begin position="314"/>
        <end position="336"/>
    </location>
</feature>
<evidence type="ECO:0000313" key="6">
    <source>
        <dbReference type="Proteomes" id="UP000605846"/>
    </source>
</evidence>
<evidence type="ECO:0000256" key="1">
    <source>
        <dbReference type="SAM" id="MobiDB-lite"/>
    </source>
</evidence>
<dbReference type="GO" id="GO:0005886">
    <property type="term" value="C:plasma membrane"/>
    <property type="evidence" value="ECO:0007669"/>
    <property type="project" value="TreeGrafter"/>
</dbReference>
<dbReference type="PANTHER" id="PTHR13018:SF5">
    <property type="entry name" value="RE44586P"/>
    <property type="match status" value="1"/>
</dbReference>
<dbReference type="Proteomes" id="UP000605846">
    <property type="component" value="Unassembled WGS sequence"/>
</dbReference>
<evidence type="ECO:0000313" key="5">
    <source>
        <dbReference type="EMBL" id="KAF7732528.1"/>
    </source>
</evidence>
<dbReference type="InterPro" id="IPR027815">
    <property type="entry name" value="CSC1/OSCA1-like_cyt"/>
</dbReference>
<feature type="transmembrane region" description="Helical" evidence="2">
    <location>
        <begin position="363"/>
        <end position="383"/>
    </location>
</feature>
<feature type="region of interest" description="Disordered" evidence="1">
    <location>
        <begin position="711"/>
        <end position="815"/>
    </location>
</feature>
<name>A0A8H7BTQ8_9FUNG</name>
<feature type="transmembrane region" description="Helical" evidence="2">
    <location>
        <begin position="58"/>
        <end position="78"/>
    </location>
</feature>
<feature type="transmembrane region" description="Helical" evidence="2">
    <location>
        <begin position="403"/>
        <end position="421"/>
    </location>
</feature>